<feature type="region of interest" description="Disordered" evidence="1">
    <location>
        <begin position="26"/>
        <end position="55"/>
    </location>
</feature>
<feature type="region of interest" description="Disordered" evidence="1">
    <location>
        <begin position="76"/>
        <end position="130"/>
    </location>
</feature>
<evidence type="ECO:0000313" key="3">
    <source>
        <dbReference type="Proteomes" id="UP001159428"/>
    </source>
</evidence>
<feature type="compositionally biased region" description="Low complexity" evidence="1">
    <location>
        <begin position="80"/>
        <end position="91"/>
    </location>
</feature>
<dbReference type="Proteomes" id="UP001159428">
    <property type="component" value="Unassembled WGS sequence"/>
</dbReference>
<feature type="compositionally biased region" description="Basic and acidic residues" evidence="1">
    <location>
        <begin position="102"/>
        <end position="116"/>
    </location>
</feature>
<name>A0AAU9XJZ3_9CNID</name>
<evidence type="ECO:0000313" key="2">
    <source>
        <dbReference type="EMBL" id="CAH3149945.1"/>
    </source>
</evidence>
<keyword evidence="3" id="KW-1185">Reference proteome</keyword>
<reference evidence="2 3" key="1">
    <citation type="submission" date="2022-05" db="EMBL/GenBank/DDBJ databases">
        <authorList>
            <consortium name="Genoscope - CEA"/>
            <person name="William W."/>
        </authorList>
    </citation>
    <scope>NUCLEOTIDE SEQUENCE [LARGE SCALE GENOMIC DNA]</scope>
</reference>
<organism evidence="2 3">
    <name type="scientific">Pocillopora meandrina</name>
    <dbReference type="NCBI Taxonomy" id="46732"/>
    <lineage>
        <taxon>Eukaryota</taxon>
        <taxon>Metazoa</taxon>
        <taxon>Cnidaria</taxon>
        <taxon>Anthozoa</taxon>
        <taxon>Hexacorallia</taxon>
        <taxon>Scleractinia</taxon>
        <taxon>Astrocoeniina</taxon>
        <taxon>Pocilloporidae</taxon>
        <taxon>Pocillopora</taxon>
    </lineage>
</organism>
<accession>A0AAU9XJZ3</accession>
<proteinExistence type="predicted"/>
<comment type="caution">
    <text evidence="2">The sequence shown here is derived from an EMBL/GenBank/DDBJ whole genome shotgun (WGS) entry which is preliminary data.</text>
</comment>
<sequence>MASTGHASKLLDSAKQLKWVDTAQIPRRIDEGNTDLRGNVTEEVGVENGGNGRGLERENEVDLEAVVMRITGVAGHRFSRSSSSRSTSSSSSGGGWRKSRKDKRDSSSQLTKEKTKAKMKKALAKAESKDEILKRDKAAKELREFAPNKDTILQIESSEFVPQSFSSSSGSKGHQIGGKNIDGSHEEAMFGVGGAVSEISSPTVATAELKTAPQLVISQTSDKDGLFASWLHEDEETKTSRWITKLKKMRQELLAAT</sequence>
<evidence type="ECO:0000256" key="1">
    <source>
        <dbReference type="SAM" id="MobiDB-lite"/>
    </source>
</evidence>
<gene>
    <name evidence="2" type="ORF">PMEA_00024597</name>
</gene>
<dbReference type="EMBL" id="CALNXJ010000046">
    <property type="protein sequence ID" value="CAH3149945.1"/>
    <property type="molecule type" value="Genomic_DNA"/>
</dbReference>
<protein>
    <submittedName>
        <fullName evidence="2">Uncharacterized protein</fullName>
    </submittedName>
</protein>
<dbReference type="AlphaFoldDB" id="A0AAU9XJZ3"/>